<evidence type="ECO:0000313" key="3">
    <source>
        <dbReference type="EMBL" id="KAK4226993.1"/>
    </source>
</evidence>
<reference evidence="3" key="1">
    <citation type="journal article" date="2023" name="Mol. Phylogenet. Evol.">
        <title>Genome-scale phylogeny and comparative genomics of the fungal order Sordariales.</title>
        <authorList>
            <person name="Hensen N."/>
            <person name="Bonometti L."/>
            <person name="Westerberg I."/>
            <person name="Brannstrom I.O."/>
            <person name="Guillou S."/>
            <person name="Cros-Aarteil S."/>
            <person name="Calhoun S."/>
            <person name="Haridas S."/>
            <person name="Kuo A."/>
            <person name="Mondo S."/>
            <person name="Pangilinan J."/>
            <person name="Riley R."/>
            <person name="LaButti K."/>
            <person name="Andreopoulos B."/>
            <person name="Lipzen A."/>
            <person name="Chen C."/>
            <person name="Yan M."/>
            <person name="Daum C."/>
            <person name="Ng V."/>
            <person name="Clum A."/>
            <person name="Steindorff A."/>
            <person name="Ohm R.A."/>
            <person name="Martin F."/>
            <person name="Silar P."/>
            <person name="Natvig D.O."/>
            <person name="Lalanne C."/>
            <person name="Gautier V."/>
            <person name="Ament-Velasquez S.L."/>
            <person name="Kruys A."/>
            <person name="Hutchinson M.I."/>
            <person name="Powell A.J."/>
            <person name="Barry K."/>
            <person name="Miller A.N."/>
            <person name="Grigoriev I.V."/>
            <person name="Debuchy R."/>
            <person name="Gladieux P."/>
            <person name="Hiltunen Thoren M."/>
            <person name="Johannesson H."/>
        </authorList>
    </citation>
    <scope>NUCLEOTIDE SEQUENCE</scope>
    <source>
        <strain evidence="3">CBS 990.96</strain>
    </source>
</reference>
<dbReference type="Gene3D" id="3.40.50.1240">
    <property type="entry name" value="Phosphoglycerate mutase-like"/>
    <property type="match status" value="1"/>
</dbReference>
<feature type="non-terminal residue" evidence="3">
    <location>
        <position position="434"/>
    </location>
</feature>
<dbReference type="InterPro" id="IPR000560">
    <property type="entry name" value="His_Pase_clade-2"/>
</dbReference>
<dbReference type="Pfam" id="PF00328">
    <property type="entry name" value="His_Phos_2"/>
    <property type="match status" value="1"/>
</dbReference>
<protein>
    <submittedName>
        <fullName evidence="3">Histidine phosphatase superfamily</fullName>
    </submittedName>
</protein>
<keyword evidence="2" id="KW-0732">Signal</keyword>
<evidence type="ECO:0000313" key="4">
    <source>
        <dbReference type="Proteomes" id="UP001301958"/>
    </source>
</evidence>
<keyword evidence="4" id="KW-1185">Reference proteome</keyword>
<dbReference type="InterPro" id="IPR029033">
    <property type="entry name" value="His_PPase_superfam"/>
</dbReference>
<dbReference type="EMBL" id="MU865338">
    <property type="protein sequence ID" value="KAK4226993.1"/>
    <property type="molecule type" value="Genomic_DNA"/>
</dbReference>
<dbReference type="GO" id="GO:0016791">
    <property type="term" value="F:phosphatase activity"/>
    <property type="evidence" value="ECO:0007669"/>
    <property type="project" value="TreeGrafter"/>
</dbReference>
<dbReference type="InterPro" id="IPR050645">
    <property type="entry name" value="Histidine_acid_phosphatase"/>
</dbReference>
<feature type="signal peptide" evidence="2">
    <location>
        <begin position="1"/>
        <end position="21"/>
    </location>
</feature>
<dbReference type="AlphaFoldDB" id="A0AAN7BP86"/>
<dbReference type="SUPFAM" id="SSF53254">
    <property type="entry name" value="Phosphoglycerate mutase-like"/>
    <property type="match status" value="1"/>
</dbReference>
<dbReference type="PANTHER" id="PTHR11567:SF127">
    <property type="entry name" value="HISTIDINE ACID PHOSPHATASE"/>
    <property type="match status" value="1"/>
</dbReference>
<reference evidence="3" key="2">
    <citation type="submission" date="2023-05" db="EMBL/GenBank/DDBJ databases">
        <authorList>
            <consortium name="Lawrence Berkeley National Laboratory"/>
            <person name="Steindorff A."/>
            <person name="Hensen N."/>
            <person name="Bonometti L."/>
            <person name="Westerberg I."/>
            <person name="Brannstrom I.O."/>
            <person name="Guillou S."/>
            <person name="Cros-Aarteil S."/>
            <person name="Calhoun S."/>
            <person name="Haridas S."/>
            <person name="Kuo A."/>
            <person name="Mondo S."/>
            <person name="Pangilinan J."/>
            <person name="Riley R."/>
            <person name="Labutti K."/>
            <person name="Andreopoulos B."/>
            <person name="Lipzen A."/>
            <person name="Chen C."/>
            <person name="Yanf M."/>
            <person name="Daum C."/>
            <person name="Ng V."/>
            <person name="Clum A."/>
            <person name="Ohm R."/>
            <person name="Martin F."/>
            <person name="Silar P."/>
            <person name="Natvig D."/>
            <person name="Lalanne C."/>
            <person name="Gautier V."/>
            <person name="Ament-Velasquez S.L."/>
            <person name="Kruys A."/>
            <person name="Hutchinson M.I."/>
            <person name="Powell A.J."/>
            <person name="Barry K."/>
            <person name="Miller A.N."/>
            <person name="Grigoriev I.V."/>
            <person name="Debuchy R."/>
            <person name="Gladieux P."/>
            <person name="Thoren M.H."/>
            <person name="Johannesson H."/>
        </authorList>
    </citation>
    <scope>NUCLEOTIDE SEQUENCE</scope>
    <source>
        <strain evidence="3">CBS 990.96</strain>
    </source>
</reference>
<comment type="caution">
    <text evidence="3">The sequence shown here is derived from an EMBL/GenBank/DDBJ whole genome shotgun (WGS) entry which is preliminary data.</text>
</comment>
<comment type="similarity">
    <text evidence="1">Belongs to the histidine acid phosphatase family.</text>
</comment>
<name>A0AAN7BP86_9PEZI</name>
<proteinExistence type="inferred from homology"/>
<organism evidence="3 4">
    <name type="scientific">Podospora fimiseda</name>
    <dbReference type="NCBI Taxonomy" id="252190"/>
    <lineage>
        <taxon>Eukaryota</taxon>
        <taxon>Fungi</taxon>
        <taxon>Dikarya</taxon>
        <taxon>Ascomycota</taxon>
        <taxon>Pezizomycotina</taxon>
        <taxon>Sordariomycetes</taxon>
        <taxon>Sordariomycetidae</taxon>
        <taxon>Sordariales</taxon>
        <taxon>Podosporaceae</taxon>
        <taxon>Podospora</taxon>
    </lineage>
</organism>
<dbReference type="PANTHER" id="PTHR11567">
    <property type="entry name" value="ACID PHOSPHATASE-RELATED"/>
    <property type="match status" value="1"/>
</dbReference>
<gene>
    <name evidence="3" type="ORF">QBC38DRAFT_479019</name>
</gene>
<evidence type="ECO:0000256" key="1">
    <source>
        <dbReference type="ARBA" id="ARBA00005375"/>
    </source>
</evidence>
<evidence type="ECO:0000256" key="2">
    <source>
        <dbReference type="SAM" id="SignalP"/>
    </source>
</evidence>
<accession>A0AAN7BP86</accession>
<sequence length="434" mass="48401">MRAPPPPFTAVLALLISNALAQVDNNQVEKVWSSVSWVFYGDRTPLVSYDNPATLTPLGAQQLYTQGAALRDRYLRINPEDENNAPLIGISRNAIDNSQLNIISTTDSYVVGSATSFLQGLYPPVTQAFPNSTGGLLAASLSNGSILNFPLDGYQYPNIRTLSRVNDPDSIWIQGHTHCPKYLNSMLYPFNDSYAAPINDQNIAWYRQLYNRTFKGAFNLANTNFFNAYNLYDYASYQYIHSNDSDLREDEIMKLRSLANAEQRWRNGNLSVSGFKTGDRIRAIAGRTLASKVLSLFMDHIRSGGAQNKFNLVFSSFEPFVAFFALARLTSGPSFTLFNQLPHPGSTMLFELFSVGDPNDTSFPGMEGMSVRFLYRNGTDPASKFRVYSIFDNVVAYPDMGLGTFRRYMDGVGVGTVKEWCRVCDGSTFFCTAL</sequence>
<feature type="chain" id="PRO_5042979370" evidence="2">
    <location>
        <begin position="22"/>
        <end position="434"/>
    </location>
</feature>
<dbReference type="Proteomes" id="UP001301958">
    <property type="component" value="Unassembled WGS sequence"/>
</dbReference>